<keyword evidence="3" id="KW-1185">Reference proteome</keyword>
<comment type="caution">
    <text evidence="2">The sequence shown here is derived from an EMBL/GenBank/DDBJ whole genome shotgun (WGS) entry which is preliminary data.</text>
</comment>
<name>A0AAN8LRW5_9TELE</name>
<evidence type="ECO:0000256" key="1">
    <source>
        <dbReference type="SAM" id="MobiDB-lite"/>
    </source>
</evidence>
<dbReference type="AlphaFoldDB" id="A0AAN8LRW5"/>
<evidence type="ECO:0000313" key="3">
    <source>
        <dbReference type="Proteomes" id="UP001356427"/>
    </source>
</evidence>
<feature type="region of interest" description="Disordered" evidence="1">
    <location>
        <begin position="1"/>
        <end position="31"/>
    </location>
</feature>
<proteinExistence type="predicted"/>
<protein>
    <submittedName>
        <fullName evidence="2">Uncharacterized protein</fullName>
    </submittedName>
</protein>
<evidence type="ECO:0000313" key="2">
    <source>
        <dbReference type="EMBL" id="KAK6313302.1"/>
    </source>
</evidence>
<organism evidence="2 3">
    <name type="scientific">Coregonus suidteri</name>
    <dbReference type="NCBI Taxonomy" id="861788"/>
    <lineage>
        <taxon>Eukaryota</taxon>
        <taxon>Metazoa</taxon>
        <taxon>Chordata</taxon>
        <taxon>Craniata</taxon>
        <taxon>Vertebrata</taxon>
        <taxon>Euteleostomi</taxon>
        <taxon>Actinopterygii</taxon>
        <taxon>Neopterygii</taxon>
        <taxon>Teleostei</taxon>
        <taxon>Protacanthopterygii</taxon>
        <taxon>Salmoniformes</taxon>
        <taxon>Salmonidae</taxon>
        <taxon>Coregoninae</taxon>
        <taxon>Coregonus</taxon>
    </lineage>
</organism>
<reference evidence="2 3" key="1">
    <citation type="submission" date="2021-04" db="EMBL/GenBank/DDBJ databases">
        <authorList>
            <person name="De Guttry C."/>
            <person name="Zahm M."/>
            <person name="Klopp C."/>
            <person name="Cabau C."/>
            <person name="Louis A."/>
            <person name="Berthelot C."/>
            <person name="Parey E."/>
            <person name="Roest Crollius H."/>
            <person name="Montfort J."/>
            <person name="Robinson-Rechavi M."/>
            <person name="Bucao C."/>
            <person name="Bouchez O."/>
            <person name="Gislard M."/>
            <person name="Lluch J."/>
            <person name="Milhes M."/>
            <person name="Lampietro C."/>
            <person name="Lopez Roques C."/>
            <person name="Donnadieu C."/>
            <person name="Braasch I."/>
            <person name="Desvignes T."/>
            <person name="Postlethwait J."/>
            <person name="Bobe J."/>
            <person name="Wedekind C."/>
            <person name="Guiguen Y."/>
        </authorList>
    </citation>
    <scope>NUCLEOTIDE SEQUENCE [LARGE SCALE GENOMIC DNA]</scope>
    <source>
        <strain evidence="2">Cs_M1</strain>
        <tissue evidence="2">Blood</tissue>
    </source>
</reference>
<accession>A0AAN8LRW5</accession>
<dbReference type="Proteomes" id="UP001356427">
    <property type="component" value="Unassembled WGS sequence"/>
</dbReference>
<gene>
    <name evidence="2" type="ORF">J4Q44_G00166490</name>
</gene>
<feature type="compositionally biased region" description="Basic and acidic residues" evidence="1">
    <location>
        <begin position="1"/>
        <end position="13"/>
    </location>
</feature>
<sequence>MEKQRYSEQHKGEVEDDAEGIDESTRQSWNSSTSLNTYCKKITWSLTPHFNQEPMCTRSHAKFHKV</sequence>
<dbReference type="EMBL" id="JAGTTL010000014">
    <property type="protein sequence ID" value="KAK6313302.1"/>
    <property type="molecule type" value="Genomic_DNA"/>
</dbReference>